<evidence type="ECO:0000256" key="6">
    <source>
        <dbReference type="SAM" id="Phobius"/>
    </source>
</evidence>
<dbReference type="OrthoDB" id="9789782at2"/>
<protein>
    <submittedName>
        <fullName evidence="8">Adenylate cyclase protein</fullName>
        <ecNumber evidence="8">4.6.1.1</ecNumber>
    </submittedName>
</protein>
<feature type="domain" description="Guanylate cyclase" evidence="7">
    <location>
        <begin position="453"/>
        <end position="585"/>
    </location>
</feature>
<name>A0A060I531_RHIET</name>
<dbReference type="EMBL" id="CP006989">
    <property type="protein sequence ID" value="AIC30173.1"/>
    <property type="molecule type" value="Genomic_DNA"/>
</dbReference>
<dbReference type="InterPro" id="IPR029787">
    <property type="entry name" value="Nucleotide_cyclase"/>
</dbReference>
<keyword evidence="3 6" id="KW-0812">Transmembrane</keyword>
<evidence type="ECO:0000256" key="4">
    <source>
        <dbReference type="ARBA" id="ARBA00022989"/>
    </source>
</evidence>
<dbReference type="Pfam" id="PF00211">
    <property type="entry name" value="Guanylate_cyc"/>
    <property type="match status" value="1"/>
</dbReference>
<sequence>MRWSKPLRVHLGVLVVASLLCTSMPIIWLAFRQGSAAAVNAGAQQMREMSLRLIEGYKAALHGGTEAVALASTLPQLISPPSQDIKAKQEVFLEVLRNVPEATSVYTGYPDGSYLQVINTARKDVRQALAAPDGTAFAIRTIAERQGANVISTLRFLDSRASPIGERDIDYLSFDPRQRPWYQSVVQDGVPVSVGPYVTGTLNIPTLTIAAPMKDDGRVVVGINIHLQTIGRLLNAQGISPHARAYIIDGGGNLVAHSDAQIMSRVIGLWARTSGAFAATANSFDTSLEAVARLRRDPAFASGGLARLDIDGESHLAQIAPVSVSGLFKDSTAVIVAPLADLVEEAHRLLVRNLLIAGALLIAGVGASVVLSRMVSRSLYRLADEARRIGDLDLGETPVSHSWITEINTLAGALSASRHAISQFTLYVPREVVRRIISPEGRAVVKAKRQDVTVLFTDIRDFTTISELNSPENVVDTLSAYFELLNIIAERHGGTVVQYLGDSIFVMWNAPVADAEHAENGCRCALAMKAAIDGLNEENRVNGRPVLITRFGLHTGPAVVGSFGAISRQQYTAMGDTINVASRLEGLNKEFGTSILVSAAIHNAVGDRFVFRSLGLAQVKGRAEKVDIWELIGESDG</sequence>
<dbReference type="KEGG" id="rei:IE4771_PC00046"/>
<dbReference type="CDD" id="cd07302">
    <property type="entry name" value="CHD"/>
    <property type="match status" value="1"/>
</dbReference>
<dbReference type="Gene3D" id="3.30.70.1230">
    <property type="entry name" value="Nucleotide cyclase"/>
    <property type="match status" value="1"/>
</dbReference>
<dbReference type="InterPro" id="IPR033479">
    <property type="entry name" value="dCache_1"/>
</dbReference>
<dbReference type="EC" id="4.6.1.1" evidence="8"/>
<keyword evidence="8" id="KW-0614">Plasmid</keyword>
<dbReference type="HOGENOM" id="CLU_021956_0_0_5"/>
<comment type="subcellular location">
    <subcellularLocation>
        <location evidence="1">Cell membrane</location>
        <topology evidence="1">Multi-pass membrane protein</topology>
    </subcellularLocation>
</comment>
<dbReference type="RefSeq" id="WP_040140877.1">
    <property type="nucleotide sequence ID" value="NZ_CP006989.1"/>
</dbReference>
<accession>A0A060I531</accession>
<dbReference type="SUPFAM" id="SSF55073">
    <property type="entry name" value="Nucleotide cyclase"/>
    <property type="match status" value="1"/>
</dbReference>
<dbReference type="Proteomes" id="UP000027180">
    <property type="component" value="Plasmid pRetIE4771c"/>
</dbReference>
<gene>
    <name evidence="8" type="ORF">IE4771_PC00046</name>
</gene>
<proteinExistence type="predicted"/>
<evidence type="ECO:0000256" key="1">
    <source>
        <dbReference type="ARBA" id="ARBA00004651"/>
    </source>
</evidence>
<dbReference type="Gene3D" id="6.10.340.10">
    <property type="match status" value="1"/>
</dbReference>
<dbReference type="Pfam" id="PF02743">
    <property type="entry name" value="dCache_1"/>
    <property type="match status" value="1"/>
</dbReference>
<dbReference type="InterPro" id="IPR029151">
    <property type="entry name" value="Sensor-like_sf"/>
</dbReference>
<dbReference type="SMART" id="SM00044">
    <property type="entry name" value="CYCc"/>
    <property type="match status" value="1"/>
</dbReference>
<keyword evidence="4 6" id="KW-1133">Transmembrane helix</keyword>
<evidence type="ECO:0000256" key="5">
    <source>
        <dbReference type="ARBA" id="ARBA00023136"/>
    </source>
</evidence>
<dbReference type="InterPro" id="IPR001054">
    <property type="entry name" value="A/G_cyclase"/>
</dbReference>
<organism evidence="8 9">
    <name type="scientific">Rhizobium etli bv. mimosae str. IE4771</name>
    <dbReference type="NCBI Taxonomy" id="1432050"/>
    <lineage>
        <taxon>Bacteria</taxon>
        <taxon>Pseudomonadati</taxon>
        <taxon>Pseudomonadota</taxon>
        <taxon>Alphaproteobacteria</taxon>
        <taxon>Hyphomicrobiales</taxon>
        <taxon>Rhizobiaceae</taxon>
        <taxon>Rhizobium/Agrobacterium group</taxon>
        <taxon>Rhizobium</taxon>
    </lineage>
</organism>
<keyword evidence="2" id="KW-1003">Cell membrane</keyword>
<dbReference type="CDD" id="cd12913">
    <property type="entry name" value="PDC1_MCP_like"/>
    <property type="match status" value="1"/>
</dbReference>
<dbReference type="PROSITE" id="PS50125">
    <property type="entry name" value="GUANYLATE_CYCLASE_2"/>
    <property type="match status" value="1"/>
</dbReference>
<keyword evidence="5 6" id="KW-0472">Membrane</keyword>
<dbReference type="GO" id="GO:0035556">
    <property type="term" value="P:intracellular signal transduction"/>
    <property type="evidence" value="ECO:0007669"/>
    <property type="project" value="InterPro"/>
</dbReference>
<evidence type="ECO:0000313" key="8">
    <source>
        <dbReference type="EMBL" id="AIC30173.1"/>
    </source>
</evidence>
<evidence type="ECO:0000256" key="2">
    <source>
        <dbReference type="ARBA" id="ARBA00022475"/>
    </source>
</evidence>
<dbReference type="Gene3D" id="3.30.450.20">
    <property type="entry name" value="PAS domain"/>
    <property type="match status" value="1"/>
</dbReference>
<evidence type="ECO:0000313" key="9">
    <source>
        <dbReference type="Proteomes" id="UP000027180"/>
    </source>
</evidence>
<reference evidence="8 9" key="1">
    <citation type="submission" date="2013-12" db="EMBL/GenBank/DDBJ databases">
        <title>Complete genome sequence of Rhizobium etli bv. mimosae IE4771.</title>
        <authorList>
            <person name="Bustos P."/>
            <person name="Santamaria R.I."/>
            <person name="Lozano L."/>
            <person name="Ormeno-Orrillo E."/>
            <person name="Rogel M.A."/>
            <person name="Romero D."/>
            <person name="Cevallos M.A."/>
            <person name="Martinez-Romero E."/>
            <person name="Gonzalez V."/>
        </authorList>
    </citation>
    <scope>NUCLEOTIDE SEQUENCE [LARGE SCALE GENOMIC DNA]</scope>
    <source>
        <strain evidence="8 9">IE4771</strain>
        <plasmid evidence="9">Plasmid pRetIE4771c</plasmid>
    </source>
</reference>
<geneLocation type="plasmid" evidence="8 9">
    <name>pRetIE4771c</name>
</geneLocation>
<evidence type="ECO:0000259" key="7">
    <source>
        <dbReference type="PROSITE" id="PS50125"/>
    </source>
</evidence>
<dbReference type="GO" id="GO:0005886">
    <property type="term" value="C:plasma membrane"/>
    <property type="evidence" value="ECO:0007669"/>
    <property type="project" value="UniProtKB-SubCell"/>
</dbReference>
<dbReference type="AlphaFoldDB" id="A0A060I531"/>
<feature type="transmembrane region" description="Helical" evidence="6">
    <location>
        <begin position="349"/>
        <end position="371"/>
    </location>
</feature>
<dbReference type="GO" id="GO:0009190">
    <property type="term" value="P:cyclic nucleotide biosynthetic process"/>
    <property type="evidence" value="ECO:0007669"/>
    <property type="project" value="InterPro"/>
</dbReference>
<dbReference type="PANTHER" id="PTHR43081:SF1">
    <property type="entry name" value="ADENYLATE CYCLASE, TERMINAL-DIFFERENTIATION SPECIFIC"/>
    <property type="match status" value="1"/>
</dbReference>
<dbReference type="GO" id="GO:0004016">
    <property type="term" value="F:adenylate cyclase activity"/>
    <property type="evidence" value="ECO:0007669"/>
    <property type="project" value="UniProtKB-EC"/>
</dbReference>
<dbReference type="InterPro" id="IPR050697">
    <property type="entry name" value="Adenylyl/Guanylyl_Cyclase_3/4"/>
</dbReference>
<evidence type="ECO:0000256" key="3">
    <source>
        <dbReference type="ARBA" id="ARBA00022692"/>
    </source>
</evidence>
<keyword evidence="8" id="KW-0456">Lyase</keyword>
<dbReference type="PANTHER" id="PTHR43081">
    <property type="entry name" value="ADENYLATE CYCLASE, TERMINAL-DIFFERENTIATION SPECIFIC-RELATED"/>
    <property type="match status" value="1"/>
</dbReference>
<dbReference type="SUPFAM" id="SSF103190">
    <property type="entry name" value="Sensory domain-like"/>
    <property type="match status" value="1"/>
</dbReference>